<dbReference type="InterPro" id="IPR032687">
    <property type="entry name" value="AraC-type_N"/>
</dbReference>
<keyword evidence="3" id="KW-0804">Transcription</keyword>
<protein>
    <submittedName>
        <fullName evidence="5">AraC-like DNA-binding protein</fullName>
    </submittedName>
</protein>
<sequence length="345" mass="37880">MDRARHGAATHTVVTVYQILQEALRGGISRGELRALTGFYPDELTDFAQRLPAARLFEVWETIMRRVNDPGFPLRVARNGFTDARSPVTYLAAACATVRDSIITAAESTTAWTTAYTLIAVERPGGISIVLDGLSPDRLGTRCEAEFQIADFLTGFHSEFGEDFTAPRVAFTHPAPSDTAEHRAYFGPGLVFDAMHTEILVPADILDLPVSTARPGLADALTDHIAGLRATHDVAPSYALQVREWLLRHFLSGKPSTVATAAKALAVSERTLHRRLAEEGTTFRSVCEATRRQLATDLVRSSPRAFKEIASLVGFADPRSFHRAYLRWTGTTPGRDRVSTATRQF</sequence>
<dbReference type="EMBL" id="SLWS01000002">
    <property type="protein sequence ID" value="TCO62735.1"/>
    <property type="molecule type" value="Genomic_DNA"/>
</dbReference>
<dbReference type="RefSeq" id="WP_132114721.1">
    <property type="nucleotide sequence ID" value="NZ_SLWS01000002.1"/>
</dbReference>
<dbReference type="InterPro" id="IPR018060">
    <property type="entry name" value="HTH_AraC"/>
</dbReference>
<keyword evidence="1" id="KW-0805">Transcription regulation</keyword>
<accession>A0A4R2K8M6</accession>
<dbReference type="OrthoDB" id="5241536at2"/>
<dbReference type="Proteomes" id="UP000295680">
    <property type="component" value="Unassembled WGS sequence"/>
</dbReference>
<dbReference type="Pfam" id="PF12625">
    <property type="entry name" value="Arabinose_bd"/>
    <property type="match status" value="1"/>
</dbReference>
<dbReference type="PANTHER" id="PTHR47894">
    <property type="entry name" value="HTH-TYPE TRANSCRIPTIONAL REGULATOR GADX"/>
    <property type="match status" value="1"/>
</dbReference>
<reference evidence="5 6" key="1">
    <citation type="submission" date="2019-03" db="EMBL/GenBank/DDBJ databases">
        <title>Genomic Encyclopedia of Type Strains, Phase IV (KMG-IV): sequencing the most valuable type-strain genomes for metagenomic binning, comparative biology and taxonomic classification.</title>
        <authorList>
            <person name="Goeker M."/>
        </authorList>
    </citation>
    <scope>NUCLEOTIDE SEQUENCE [LARGE SCALE GENOMIC DNA]</scope>
    <source>
        <strain evidence="5 6">DSM 45934</strain>
    </source>
</reference>
<evidence type="ECO:0000313" key="6">
    <source>
        <dbReference type="Proteomes" id="UP000295680"/>
    </source>
</evidence>
<dbReference type="GO" id="GO:0000976">
    <property type="term" value="F:transcription cis-regulatory region binding"/>
    <property type="evidence" value="ECO:0007669"/>
    <property type="project" value="TreeGrafter"/>
</dbReference>
<dbReference type="SUPFAM" id="SSF46689">
    <property type="entry name" value="Homeodomain-like"/>
    <property type="match status" value="1"/>
</dbReference>
<comment type="caution">
    <text evidence="5">The sequence shown here is derived from an EMBL/GenBank/DDBJ whole genome shotgun (WGS) entry which is preliminary data.</text>
</comment>
<evidence type="ECO:0000256" key="2">
    <source>
        <dbReference type="ARBA" id="ARBA00023125"/>
    </source>
</evidence>
<name>A0A4R2K8M6_9PSEU</name>
<feature type="domain" description="HTH araC/xylS-type" evidence="4">
    <location>
        <begin position="240"/>
        <end position="339"/>
    </location>
</feature>
<dbReference type="SMART" id="SM00342">
    <property type="entry name" value="HTH_ARAC"/>
    <property type="match status" value="1"/>
</dbReference>
<keyword evidence="6" id="KW-1185">Reference proteome</keyword>
<evidence type="ECO:0000259" key="4">
    <source>
        <dbReference type="PROSITE" id="PS01124"/>
    </source>
</evidence>
<dbReference type="GO" id="GO:0005829">
    <property type="term" value="C:cytosol"/>
    <property type="evidence" value="ECO:0007669"/>
    <property type="project" value="TreeGrafter"/>
</dbReference>
<proteinExistence type="predicted"/>
<dbReference type="PANTHER" id="PTHR47894:SF1">
    <property type="entry name" value="HTH-TYPE TRANSCRIPTIONAL REGULATOR VQSM"/>
    <property type="match status" value="1"/>
</dbReference>
<dbReference type="Gene3D" id="1.10.10.60">
    <property type="entry name" value="Homeodomain-like"/>
    <property type="match status" value="1"/>
</dbReference>
<keyword evidence="2 5" id="KW-0238">DNA-binding</keyword>
<dbReference type="GO" id="GO:0003700">
    <property type="term" value="F:DNA-binding transcription factor activity"/>
    <property type="evidence" value="ECO:0007669"/>
    <property type="project" value="InterPro"/>
</dbReference>
<dbReference type="Pfam" id="PF12833">
    <property type="entry name" value="HTH_18"/>
    <property type="match status" value="1"/>
</dbReference>
<organism evidence="5 6">
    <name type="scientific">Actinocrispum wychmicini</name>
    <dbReference type="NCBI Taxonomy" id="1213861"/>
    <lineage>
        <taxon>Bacteria</taxon>
        <taxon>Bacillati</taxon>
        <taxon>Actinomycetota</taxon>
        <taxon>Actinomycetes</taxon>
        <taxon>Pseudonocardiales</taxon>
        <taxon>Pseudonocardiaceae</taxon>
        <taxon>Actinocrispum</taxon>
    </lineage>
</organism>
<evidence type="ECO:0000256" key="3">
    <source>
        <dbReference type="ARBA" id="ARBA00023163"/>
    </source>
</evidence>
<dbReference type="PROSITE" id="PS01124">
    <property type="entry name" value="HTH_ARAC_FAMILY_2"/>
    <property type="match status" value="1"/>
</dbReference>
<gene>
    <name evidence="5" type="ORF">EV192_102874</name>
</gene>
<evidence type="ECO:0000256" key="1">
    <source>
        <dbReference type="ARBA" id="ARBA00023015"/>
    </source>
</evidence>
<evidence type="ECO:0000313" key="5">
    <source>
        <dbReference type="EMBL" id="TCO62735.1"/>
    </source>
</evidence>
<dbReference type="InterPro" id="IPR009057">
    <property type="entry name" value="Homeodomain-like_sf"/>
</dbReference>
<dbReference type="AlphaFoldDB" id="A0A4R2K8M6"/>